<comment type="caution">
    <text evidence="1">The sequence shown here is derived from an EMBL/GenBank/DDBJ whole genome shotgun (WGS) entry which is preliminary data.</text>
</comment>
<dbReference type="Proteomes" id="UP000685013">
    <property type="component" value="Chromosome 10"/>
</dbReference>
<sequence>MELPFLQRISMIKALPIFPNETTNGGLSFSEAQLPLPLNQRGENSINALPLRDLDELANKIALRRLPKTRLATRYRHSQDERNGTELGQLKKERNYSFCLLNFNKVDTKWIVASWPLILSRIYVVYKGFCKIVQPLRVKITVQCSP</sequence>
<reference evidence="1 2" key="1">
    <citation type="journal article" date="2021" name="Hortic Res">
        <title>The domestication of Cucurbita argyrosperma as revealed by the genome of its wild relative.</title>
        <authorList>
            <person name="Barrera-Redondo J."/>
            <person name="Sanchez-de la Vega G."/>
            <person name="Aguirre-Liguori J.A."/>
            <person name="Castellanos-Morales G."/>
            <person name="Gutierrez-Guerrero Y.T."/>
            <person name="Aguirre-Dugua X."/>
            <person name="Aguirre-Planter E."/>
            <person name="Tenaillon M.I."/>
            <person name="Lira-Saade R."/>
            <person name="Eguiarte L.E."/>
        </authorList>
    </citation>
    <scope>NUCLEOTIDE SEQUENCE [LARGE SCALE GENOMIC DNA]</scope>
    <source>
        <strain evidence="1">JBR-2021</strain>
    </source>
</reference>
<feature type="non-terminal residue" evidence="1">
    <location>
        <position position="1"/>
    </location>
</feature>
<protein>
    <submittedName>
        <fullName evidence="1">Uncharacterized protein</fullName>
    </submittedName>
</protein>
<dbReference type="EMBL" id="JAGKQH010000010">
    <property type="protein sequence ID" value="KAG6589766.1"/>
    <property type="molecule type" value="Genomic_DNA"/>
</dbReference>
<dbReference type="AlphaFoldDB" id="A0AAV6N0B1"/>
<evidence type="ECO:0000313" key="2">
    <source>
        <dbReference type="Proteomes" id="UP000685013"/>
    </source>
</evidence>
<name>A0AAV6N0B1_9ROSI</name>
<accession>A0AAV6N0B1</accession>
<organism evidence="1 2">
    <name type="scientific">Cucurbita argyrosperma subsp. sororia</name>
    <dbReference type="NCBI Taxonomy" id="37648"/>
    <lineage>
        <taxon>Eukaryota</taxon>
        <taxon>Viridiplantae</taxon>
        <taxon>Streptophyta</taxon>
        <taxon>Embryophyta</taxon>
        <taxon>Tracheophyta</taxon>
        <taxon>Spermatophyta</taxon>
        <taxon>Magnoliopsida</taxon>
        <taxon>eudicotyledons</taxon>
        <taxon>Gunneridae</taxon>
        <taxon>Pentapetalae</taxon>
        <taxon>rosids</taxon>
        <taxon>fabids</taxon>
        <taxon>Cucurbitales</taxon>
        <taxon>Cucurbitaceae</taxon>
        <taxon>Cucurbiteae</taxon>
        <taxon>Cucurbita</taxon>
    </lineage>
</organism>
<keyword evidence="2" id="KW-1185">Reference proteome</keyword>
<proteinExistence type="predicted"/>
<gene>
    <name evidence="1" type="ORF">SDJN03_15189</name>
</gene>
<evidence type="ECO:0000313" key="1">
    <source>
        <dbReference type="EMBL" id="KAG6589766.1"/>
    </source>
</evidence>